<gene>
    <name evidence="7" type="ORF">CY34DRAFT_807077</name>
</gene>
<dbReference type="InterPro" id="IPR011146">
    <property type="entry name" value="HIT-like"/>
</dbReference>
<evidence type="ECO:0000259" key="6">
    <source>
        <dbReference type="PROSITE" id="PS51084"/>
    </source>
</evidence>
<dbReference type="InterPro" id="IPR036265">
    <property type="entry name" value="HIT-like_sf"/>
</dbReference>
<dbReference type="SUPFAM" id="SSF54197">
    <property type="entry name" value="HIT-like"/>
    <property type="match status" value="1"/>
</dbReference>
<evidence type="ECO:0000313" key="8">
    <source>
        <dbReference type="Proteomes" id="UP000054485"/>
    </source>
</evidence>
<dbReference type="EMBL" id="KN835298">
    <property type="protein sequence ID" value="KIK40555.1"/>
    <property type="molecule type" value="Genomic_DNA"/>
</dbReference>
<reference evidence="7 8" key="1">
    <citation type="submission" date="2014-04" db="EMBL/GenBank/DDBJ databases">
        <authorList>
            <consortium name="DOE Joint Genome Institute"/>
            <person name="Kuo A."/>
            <person name="Ruytinx J."/>
            <person name="Rineau F."/>
            <person name="Colpaert J."/>
            <person name="Kohler A."/>
            <person name="Nagy L.G."/>
            <person name="Floudas D."/>
            <person name="Copeland A."/>
            <person name="Barry K.W."/>
            <person name="Cichocki N."/>
            <person name="Veneault-Fourrey C."/>
            <person name="LaButti K."/>
            <person name="Lindquist E.A."/>
            <person name="Lipzen A."/>
            <person name="Lundell T."/>
            <person name="Morin E."/>
            <person name="Murat C."/>
            <person name="Sun H."/>
            <person name="Tunlid A."/>
            <person name="Henrissat B."/>
            <person name="Grigoriev I.V."/>
            <person name="Hibbett D.S."/>
            <person name="Martin F."/>
            <person name="Nordberg H.P."/>
            <person name="Cantor M.N."/>
            <person name="Hua S.X."/>
        </authorList>
    </citation>
    <scope>NUCLEOTIDE SEQUENCE [LARGE SCALE GENOMIC DNA]</scope>
    <source>
        <strain evidence="7 8">UH-Slu-Lm8-n1</strain>
    </source>
</reference>
<protein>
    <recommendedName>
        <fullName evidence="6">HIT domain-containing protein</fullName>
    </recommendedName>
</protein>
<evidence type="ECO:0000256" key="3">
    <source>
        <dbReference type="PROSITE-ProRule" id="PRU00464"/>
    </source>
</evidence>
<dbReference type="PANTHER" id="PTHR46648">
    <property type="entry name" value="HIT FAMILY PROTEIN 1"/>
    <property type="match status" value="1"/>
</dbReference>
<proteinExistence type="predicted"/>
<dbReference type="GO" id="GO:0009117">
    <property type="term" value="P:nucleotide metabolic process"/>
    <property type="evidence" value="ECO:0007669"/>
    <property type="project" value="TreeGrafter"/>
</dbReference>
<feature type="signal peptide" evidence="5">
    <location>
        <begin position="1"/>
        <end position="25"/>
    </location>
</feature>
<feature type="region of interest" description="Disordered" evidence="4">
    <location>
        <begin position="49"/>
        <end position="69"/>
    </location>
</feature>
<organism evidence="7 8">
    <name type="scientific">Suillus luteus UH-Slu-Lm8-n1</name>
    <dbReference type="NCBI Taxonomy" id="930992"/>
    <lineage>
        <taxon>Eukaryota</taxon>
        <taxon>Fungi</taxon>
        <taxon>Dikarya</taxon>
        <taxon>Basidiomycota</taxon>
        <taxon>Agaricomycotina</taxon>
        <taxon>Agaricomycetes</taxon>
        <taxon>Agaricomycetidae</taxon>
        <taxon>Boletales</taxon>
        <taxon>Suillineae</taxon>
        <taxon>Suillaceae</taxon>
        <taxon>Suillus</taxon>
    </lineage>
</organism>
<accession>A0A0C9ZRZ1</accession>
<dbReference type="AlphaFoldDB" id="A0A0C9ZRZ1"/>
<feature type="compositionally biased region" description="Polar residues" evidence="4">
    <location>
        <begin position="49"/>
        <end position="68"/>
    </location>
</feature>
<dbReference type="InParanoid" id="A0A0C9ZRZ1"/>
<keyword evidence="5" id="KW-0732">Signal</keyword>
<dbReference type="PRINTS" id="PR00332">
    <property type="entry name" value="HISTRIAD"/>
</dbReference>
<dbReference type="OrthoDB" id="672793at2759"/>
<feature type="domain" description="HIT" evidence="6">
    <location>
        <begin position="90"/>
        <end position="195"/>
    </location>
</feature>
<dbReference type="Gene3D" id="3.30.428.10">
    <property type="entry name" value="HIT-like"/>
    <property type="match status" value="1"/>
</dbReference>
<evidence type="ECO:0000256" key="5">
    <source>
        <dbReference type="SAM" id="SignalP"/>
    </source>
</evidence>
<keyword evidence="8" id="KW-1185">Reference proteome</keyword>
<reference evidence="8" key="2">
    <citation type="submission" date="2015-01" db="EMBL/GenBank/DDBJ databases">
        <title>Evolutionary Origins and Diversification of the Mycorrhizal Mutualists.</title>
        <authorList>
            <consortium name="DOE Joint Genome Institute"/>
            <consortium name="Mycorrhizal Genomics Consortium"/>
            <person name="Kohler A."/>
            <person name="Kuo A."/>
            <person name="Nagy L.G."/>
            <person name="Floudas D."/>
            <person name="Copeland A."/>
            <person name="Barry K.W."/>
            <person name="Cichocki N."/>
            <person name="Veneault-Fourrey C."/>
            <person name="LaButti K."/>
            <person name="Lindquist E.A."/>
            <person name="Lipzen A."/>
            <person name="Lundell T."/>
            <person name="Morin E."/>
            <person name="Murat C."/>
            <person name="Riley R."/>
            <person name="Ohm R."/>
            <person name="Sun H."/>
            <person name="Tunlid A."/>
            <person name="Henrissat B."/>
            <person name="Grigoriev I.V."/>
            <person name="Hibbett D.S."/>
            <person name="Martin F."/>
        </authorList>
    </citation>
    <scope>NUCLEOTIDE SEQUENCE [LARGE SCALE GENOMIC DNA]</scope>
    <source>
        <strain evidence="8">UH-Slu-Lm8-n1</strain>
    </source>
</reference>
<feature type="active site" description="Tele-AMP-histidine intermediate" evidence="1">
    <location>
        <position position="182"/>
    </location>
</feature>
<dbReference type="STRING" id="930992.A0A0C9ZRZ1"/>
<dbReference type="PANTHER" id="PTHR46648:SF1">
    <property type="entry name" value="ADENOSINE 5'-MONOPHOSPHORAMIDASE HNT1"/>
    <property type="match status" value="1"/>
</dbReference>
<feature type="chain" id="PRO_5002206585" description="HIT domain-containing protein" evidence="5">
    <location>
        <begin position="26"/>
        <end position="235"/>
    </location>
</feature>
<dbReference type="HOGENOM" id="CLU_1180887_0_0_1"/>
<dbReference type="PROSITE" id="PS51084">
    <property type="entry name" value="HIT_2"/>
    <property type="match status" value="1"/>
</dbReference>
<sequence length="235" mass="25414">MDTLSRHKSFLLASAVLLLASIFSPQTDHPAEDIVPVESHIKPEAILPTTATTSHSMDPTTAGQSNADSKALNADAGTIPDDTKLDPNCVFCQIVTGEAPSFKVYETKHSLAFLAKPPVSHGHTLIIPKYHSRTLTDPGLPDEFLADVGPIMKKIAVMNGEESYNVIQNNGRTAGQSVHHVHFHVVTKPVDEAGRGLILTPESWPSYKMTDTEYAQDAAQMRQIGRDHGFPGVTA</sequence>
<dbReference type="Proteomes" id="UP000054485">
    <property type="component" value="Unassembled WGS sequence"/>
</dbReference>
<evidence type="ECO:0000313" key="7">
    <source>
        <dbReference type="EMBL" id="KIK40555.1"/>
    </source>
</evidence>
<evidence type="ECO:0000256" key="1">
    <source>
        <dbReference type="PIRSR" id="PIRSR601310-1"/>
    </source>
</evidence>
<name>A0A0C9ZRZ1_9AGAM</name>
<dbReference type="GO" id="GO:0003824">
    <property type="term" value="F:catalytic activity"/>
    <property type="evidence" value="ECO:0007669"/>
    <property type="project" value="InterPro"/>
</dbReference>
<dbReference type="InterPro" id="IPR001310">
    <property type="entry name" value="Histidine_triad_HIT"/>
</dbReference>
<dbReference type="Pfam" id="PF01230">
    <property type="entry name" value="HIT"/>
    <property type="match status" value="1"/>
</dbReference>
<feature type="short sequence motif" description="Histidine triad motif" evidence="2 3">
    <location>
        <begin position="180"/>
        <end position="184"/>
    </location>
</feature>
<evidence type="ECO:0000256" key="4">
    <source>
        <dbReference type="SAM" id="MobiDB-lite"/>
    </source>
</evidence>
<evidence type="ECO:0000256" key="2">
    <source>
        <dbReference type="PIRSR" id="PIRSR601310-3"/>
    </source>
</evidence>